<dbReference type="PANTHER" id="PTHR39201">
    <property type="entry name" value="EXPORTED PROTEIN-RELATED"/>
    <property type="match status" value="1"/>
</dbReference>
<organism evidence="2 3">
    <name type="scientific">Helicobacter fennelliae MRY12-0050</name>
    <dbReference type="NCBI Taxonomy" id="1325130"/>
    <lineage>
        <taxon>Bacteria</taxon>
        <taxon>Pseudomonadati</taxon>
        <taxon>Campylobacterota</taxon>
        <taxon>Epsilonproteobacteria</taxon>
        <taxon>Campylobacterales</taxon>
        <taxon>Helicobacteraceae</taxon>
        <taxon>Helicobacter</taxon>
    </lineage>
</organism>
<keyword evidence="3" id="KW-1185">Reference proteome</keyword>
<dbReference type="PANTHER" id="PTHR39201:SF1">
    <property type="entry name" value="FLAVODOXIN-LIKE DOMAIN-CONTAINING PROTEIN"/>
    <property type="match status" value="1"/>
</dbReference>
<dbReference type="InterPro" id="IPR008254">
    <property type="entry name" value="Flavodoxin/NO_synth"/>
</dbReference>
<dbReference type="Gene3D" id="3.40.50.360">
    <property type="match status" value="1"/>
</dbReference>
<gene>
    <name evidence="2" type="ORF">HFN_2145</name>
</gene>
<sequence length="76" mass="8830">MDWTNEQSRTSLESKDKFSRPQILNIDALNIAEFDVIFIGFPIWWYSAPHIIFSFLESFDFSKKTIIPFAQVAGVN</sequence>
<dbReference type="SUPFAM" id="SSF52218">
    <property type="entry name" value="Flavoproteins"/>
    <property type="match status" value="1"/>
</dbReference>
<dbReference type="AlphaFoldDB" id="T1DVG6"/>
<dbReference type="eggNOG" id="COG0716">
    <property type="taxonomic scope" value="Bacteria"/>
</dbReference>
<comment type="caution">
    <text evidence="2">The sequence shown here is derived from an EMBL/GenBank/DDBJ whole genome shotgun (WGS) entry which is preliminary data.</text>
</comment>
<dbReference type="EMBL" id="BASD01000009">
    <property type="protein sequence ID" value="GAD18733.1"/>
    <property type="molecule type" value="Genomic_DNA"/>
</dbReference>
<dbReference type="STRING" id="1325130.HFN_2145"/>
<name>T1DVG6_9HELI</name>
<protein>
    <submittedName>
        <fullName evidence="2">Flavodoxin</fullName>
    </submittedName>
</protein>
<accession>T1DVG6</accession>
<dbReference type="Proteomes" id="UP000018143">
    <property type="component" value="Unassembled WGS sequence"/>
</dbReference>
<dbReference type="InterPro" id="IPR029039">
    <property type="entry name" value="Flavoprotein-like_sf"/>
</dbReference>
<evidence type="ECO:0000313" key="3">
    <source>
        <dbReference type="Proteomes" id="UP000018143"/>
    </source>
</evidence>
<proteinExistence type="predicted"/>
<dbReference type="GO" id="GO:0010181">
    <property type="term" value="F:FMN binding"/>
    <property type="evidence" value="ECO:0007669"/>
    <property type="project" value="InterPro"/>
</dbReference>
<reference evidence="2 3" key="1">
    <citation type="journal article" date="2013" name="Genome Announc.">
        <title>Draft Genome Sequence of Helicobacter fennelliae Strain MRY12-0050, Isolated from a Bacteremia Patient.</title>
        <authorList>
            <person name="Rimbara E."/>
            <person name="Matsui M."/>
            <person name="Mori S."/>
            <person name="Suzuki S."/>
            <person name="Suzuki M."/>
            <person name="Kim H."/>
            <person name="Sekizuka T."/>
            <person name="Kuroda M."/>
            <person name="Shibayama K."/>
        </authorList>
    </citation>
    <scope>NUCLEOTIDE SEQUENCE [LARGE SCALE GENOMIC DNA]</scope>
    <source>
        <strain evidence="2 3">MRY12-0050</strain>
    </source>
</reference>
<evidence type="ECO:0000259" key="1">
    <source>
        <dbReference type="Pfam" id="PF12682"/>
    </source>
</evidence>
<dbReference type="Pfam" id="PF12682">
    <property type="entry name" value="Flavodoxin_4"/>
    <property type="match status" value="1"/>
</dbReference>
<evidence type="ECO:0000313" key="2">
    <source>
        <dbReference type="EMBL" id="GAD18733.1"/>
    </source>
</evidence>
<feature type="domain" description="Flavodoxin-like" evidence="1">
    <location>
        <begin position="1"/>
        <end position="74"/>
    </location>
</feature>